<dbReference type="InterPro" id="IPR020823">
    <property type="entry name" value="Cell_div_FtsA"/>
</dbReference>
<keyword evidence="3 5" id="KW-0472">Membrane</keyword>
<dbReference type="InterPro" id="IPR003494">
    <property type="entry name" value="SHS2_FtsA"/>
</dbReference>
<dbReference type="Pfam" id="PF02491">
    <property type="entry name" value="SHS2_FTSA"/>
    <property type="match status" value="1"/>
</dbReference>
<dbReference type="Gene3D" id="3.30.1490.110">
    <property type="match status" value="1"/>
</dbReference>
<protein>
    <recommendedName>
        <fullName evidence="5 6">Cell division protein FtsA</fullName>
    </recommendedName>
</protein>
<evidence type="ECO:0000313" key="8">
    <source>
        <dbReference type="EMBL" id="SKB40958.1"/>
    </source>
</evidence>
<dbReference type="InterPro" id="IPR050696">
    <property type="entry name" value="FtsA/MreB"/>
</dbReference>
<evidence type="ECO:0000256" key="1">
    <source>
        <dbReference type="ARBA" id="ARBA00022475"/>
    </source>
</evidence>
<dbReference type="AlphaFoldDB" id="A0A1T5B130"/>
<dbReference type="Proteomes" id="UP000189818">
    <property type="component" value="Unassembled WGS sequence"/>
</dbReference>
<dbReference type="HAMAP" id="MF_02033">
    <property type="entry name" value="FtsA"/>
    <property type="match status" value="1"/>
</dbReference>
<organism evidence="8 9">
    <name type="scientific">Rhizorhabdus histidinilytica</name>
    <dbReference type="NCBI Taxonomy" id="439228"/>
    <lineage>
        <taxon>Bacteria</taxon>
        <taxon>Pseudomonadati</taxon>
        <taxon>Pseudomonadota</taxon>
        <taxon>Alphaproteobacteria</taxon>
        <taxon>Sphingomonadales</taxon>
        <taxon>Sphingomonadaceae</taxon>
        <taxon>Rhizorhabdus</taxon>
    </lineage>
</organism>
<name>A0A1T5B130_9SPHN</name>
<dbReference type="Pfam" id="PF14450">
    <property type="entry name" value="FtsA"/>
    <property type="match status" value="1"/>
</dbReference>
<evidence type="ECO:0000259" key="7">
    <source>
        <dbReference type="SMART" id="SM00842"/>
    </source>
</evidence>
<keyword evidence="9" id="KW-1185">Reference proteome</keyword>
<proteinExistence type="inferred from homology"/>
<dbReference type="EMBL" id="FUYM01000002">
    <property type="protein sequence ID" value="SKB40958.1"/>
    <property type="molecule type" value="Genomic_DNA"/>
</dbReference>
<comment type="function">
    <text evidence="5 6">Cell division protein that is involved in the assembly of the Z ring. May serve as a membrane anchor for the Z ring.</text>
</comment>
<evidence type="ECO:0000256" key="4">
    <source>
        <dbReference type="ARBA" id="ARBA00023306"/>
    </source>
</evidence>
<dbReference type="CDD" id="cd24048">
    <property type="entry name" value="ASKHA_NBD_FtsA"/>
    <property type="match status" value="1"/>
</dbReference>
<evidence type="ECO:0000256" key="2">
    <source>
        <dbReference type="ARBA" id="ARBA00022618"/>
    </source>
</evidence>
<dbReference type="PANTHER" id="PTHR32432">
    <property type="entry name" value="CELL DIVISION PROTEIN FTSA-RELATED"/>
    <property type="match status" value="1"/>
</dbReference>
<dbReference type="PIRSF" id="PIRSF003101">
    <property type="entry name" value="FtsA"/>
    <property type="match status" value="1"/>
</dbReference>
<evidence type="ECO:0000256" key="3">
    <source>
        <dbReference type="ARBA" id="ARBA00023136"/>
    </source>
</evidence>
<keyword evidence="2 5" id="KW-0132">Cell division</keyword>
<keyword evidence="1 5" id="KW-1003">Cell membrane</keyword>
<sequence length="428" mass="44976">MAILGKGIAMSQARNDGLITAIDIGSSKISALIARADDQGELEVLGTGQRESRGVRRGYIADMEATEGAIREAVEQAETIARTNIDHVWVSFSAGGLVSDVAQVEVDLGGVQIEQQDIDDLLHQGRRSLNPEGRMVLHAQPTLYTLDGLTGVKNPLGLHADKLGVEIHVIAAEPSPVRNLALCVRSAHLGVRSIVASPIATGASCLTEEDREMGIALVEMGAGVTNVSLFAGGLLVGLASLPMGCADITDDIASAFNIRRAQAERLKCVHGSAQNSPRDNHEMLEIGSPEEVADGADPPRISRAQLIQVIRQRLDHWMDAVAKALTDLGYVGPVGRQVVLTGGGAELRGIADYAQGVLGRSVRVGRPRTLSGLPDAHSGPGFATLVGLAQVAATNPAELRPFAAEQTVHRTQPMGLVGRLIAAVKSGY</sequence>
<reference evidence="9" key="1">
    <citation type="submission" date="2017-02" db="EMBL/GenBank/DDBJ databases">
        <authorList>
            <person name="Varghese N."/>
            <person name="Submissions S."/>
        </authorList>
    </citation>
    <scope>NUCLEOTIDE SEQUENCE [LARGE SCALE GENOMIC DNA]</scope>
    <source>
        <strain evidence="9">UM2</strain>
    </source>
</reference>
<dbReference type="GO" id="GO:0032153">
    <property type="term" value="C:cell division site"/>
    <property type="evidence" value="ECO:0007669"/>
    <property type="project" value="UniProtKB-UniRule"/>
</dbReference>
<comment type="similarity">
    <text evidence="5 6">Belongs to the FtsA/MreB family.</text>
</comment>
<dbReference type="PANTHER" id="PTHR32432:SF4">
    <property type="entry name" value="CELL DIVISION PROTEIN FTSA"/>
    <property type="match status" value="1"/>
</dbReference>
<dbReference type="SUPFAM" id="SSF53067">
    <property type="entry name" value="Actin-like ATPase domain"/>
    <property type="match status" value="2"/>
</dbReference>
<dbReference type="GO" id="GO:0043093">
    <property type="term" value="P:FtsZ-dependent cytokinesis"/>
    <property type="evidence" value="ECO:0007669"/>
    <property type="project" value="UniProtKB-UniRule"/>
</dbReference>
<comment type="subunit">
    <text evidence="5">Self-interacts. Interacts with FtsZ.</text>
</comment>
<dbReference type="InterPro" id="IPR043129">
    <property type="entry name" value="ATPase_NBD"/>
</dbReference>
<dbReference type="GO" id="GO:0009898">
    <property type="term" value="C:cytoplasmic side of plasma membrane"/>
    <property type="evidence" value="ECO:0007669"/>
    <property type="project" value="UniProtKB-UniRule"/>
</dbReference>
<dbReference type="STRING" id="439228.SAMN06295920_102402"/>
<evidence type="ECO:0000256" key="5">
    <source>
        <dbReference type="HAMAP-Rule" id="MF_02033"/>
    </source>
</evidence>
<dbReference type="SMART" id="SM00842">
    <property type="entry name" value="FtsA"/>
    <property type="match status" value="1"/>
</dbReference>
<evidence type="ECO:0000313" key="9">
    <source>
        <dbReference type="Proteomes" id="UP000189818"/>
    </source>
</evidence>
<accession>A0A1T5B130</accession>
<dbReference type="Gene3D" id="3.30.420.40">
    <property type="match status" value="2"/>
</dbReference>
<keyword evidence="4 5" id="KW-0131">Cell cycle</keyword>
<evidence type="ECO:0000256" key="6">
    <source>
        <dbReference type="PIRNR" id="PIRNR003101"/>
    </source>
</evidence>
<dbReference type="NCBIfam" id="TIGR01174">
    <property type="entry name" value="ftsA"/>
    <property type="match status" value="1"/>
</dbReference>
<feature type="domain" description="SHS2" evidence="7">
    <location>
        <begin position="19"/>
        <end position="205"/>
    </location>
</feature>
<comment type="subcellular location">
    <subcellularLocation>
        <location evidence="5">Cell membrane</location>
        <topology evidence="5">Peripheral membrane protein</topology>
        <orientation evidence="5">Cytoplasmic side</orientation>
    </subcellularLocation>
    <text evidence="5">Localizes to the Z ring in an FtsZ-dependent manner. Targeted to the membrane through a conserved C-terminal amphipathic helix.</text>
</comment>
<gene>
    <name evidence="5" type="primary">ftsA</name>
    <name evidence="8" type="ORF">SAMN06295920_102402</name>
</gene>